<dbReference type="RefSeq" id="WP_182802578.1">
    <property type="nucleotide sequence ID" value="NZ_CP060007.1"/>
</dbReference>
<dbReference type="SUPFAM" id="SSF51126">
    <property type="entry name" value="Pectin lyase-like"/>
    <property type="match status" value="1"/>
</dbReference>
<proteinExistence type="predicted"/>
<protein>
    <recommendedName>
        <fullName evidence="3">Right-handed parallel beta-helix repeat-containing protein</fullName>
    </recommendedName>
</protein>
<dbReference type="AlphaFoldDB" id="A0A7G5XFR3"/>
<dbReference type="InterPro" id="IPR011050">
    <property type="entry name" value="Pectin_lyase_fold/virulence"/>
</dbReference>
<dbReference type="EMBL" id="CP060007">
    <property type="protein sequence ID" value="QNA44316.1"/>
    <property type="molecule type" value="Genomic_DNA"/>
</dbReference>
<dbReference type="Proteomes" id="UP000515344">
    <property type="component" value="Chromosome"/>
</dbReference>
<name>A0A7G5XFR3_9BACT</name>
<evidence type="ECO:0000313" key="1">
    <source>
        <dbReference type="EMBL" id="QNA44316.1"/>
    </source>
</evidence>
<evidence type="ECO:0008006" key="3">
    <source>
        <dbReference type="Google" id="ProtNLM"/>
    </source>
</evidence>
<reference evidence="2" key="1">
    <citation type="submission" date="2020-08" db="EMBL/GenBank/DDBJ databases">
        <title>Lacibacter sp. S13-6-6 genome sequencing.</title>
        <authorList>
            <person name="Jin L."/>
        </authorList>
    </citation>
    <scope>NUCLEOTIDE SEQUENCE [LARGE SCALE GENOMIC DNA]</scope>
    <source>
        <strain evidence="2">S13-6-6</strain>
    </source>
</reference>
<organism evidence="1 2">
    <name type="scientific">Lacibacter sediminis</name>
    <dbReference type="NCBI Taxonomy" id="2760713"/>
    <lineage>
        <taxon>Bacteria</taxon>
        <taxon>Pseudomonadati</taxon>
        <taxon>Bacteroidota</taxon>
        <taxon>Chitinophagia</taxon>
        <taxon>Chitinophagales</taxon>
        <taxon>Chitinophagaceae</taxon>
        <taxon>Lacibacter</taxon>
    </lineage>
</organism>
<accession>A0A7G5XFR3</accession>
<gene>
    <name evidence="1" type="ORF">H4075_19975</name>
</gene>
<evidence type="ECO:0000313" key="2">
    <source>
        <dbReference type="Proteomes" id="UP000515344"/>
    </source>
</evidence>
<sequence length="367" mass="39637">MKIYSIGKSSLLLSITKKVLIVSTLQFFINQTGAQTPQFAVVRPDGQTFIRSSWDSAYSVAQDGDFLYLPGGTFSAPVIKKRLFIFGAGIHPDSSVATGRTQISNSFILDNGAQGGSIEGVNIVSGNIAFSYNPNEVGFENYSIKRCRVGGDIHLNFSVTAPFESYPKRILVKDCIISGNIILAREATENLFLNNVIRSSVTGNPTSCAFKNNIFLNTNSGSFNYLFPGTVTNCNFENNIFFTLSIGSVCNNSFTNNVRIGLSSPFQNCAATQGSETNTMFAGSASEVFESYTASPFDPFKDNYRLKSSSPGKNSGTDGTDAGIYGTSSPTSAGWVPSNPHIYFKKIAPQTDSLGNLNIQIKVRTNN</sequence>
<keyword evidence="2" id="KW-1185">Reference proteome</keyword>
<dbReference type="KEGG" id="lacs:H4075_19975"/>